<evidence type="ECO:0000256" key="1">
    <source>
        <dbReference type="SAM" id="Phobius"/>
    </source>
</evidence>
<comment type="caution">
    <text evidence="2">The sequence shown here is derived from an EMBL/GenBank/DDBJ whole genome shotgun (WGS) entry which is preliminary data.</text>
</comment>
<proteinExistence type="predicted"/>
<organism evidence="2 3">
    <name type="scientific">Citrus x changshan-huyou</name>
    <dbReference type="NCBI Taxonomy" id="2935761"/>
    <lineage>
        <taxon>Eukaryota</taxon>
        <taxon>Viridiplantae</taxon>
        <taxon>Streptophyta</taxon>
        <taxon>Embryophyta</taxon>
        <taxon>Tracheophyta</taxon>
        <taxon>Spermatophyta</taxon>
        <taxon>Magnoliopsida</taxon>
        <taxon>eudicotyledons</taxon>
        <taxon>Gunneridae</taxon>
        <taxon>Pentapetalae</taxon>
        <taxon>rosids</taxon>
        <taxon>malvids</taxon>
        <taxon>Sapindales</taxon>
        <taxon>Rutaceae</taxon>
        <taxon>Aurantioideae</taxon>
        <taxon>Citrus</taxon>
    </lineage>
</organism>
<reference evidence="2 3" key="1">
    <citation type="submission" date="2024-05" db="EMBL/GenBank/DDBJ databases">
        <title>Haplotype-resolved chromosome-level genome assembly of Huyou (Citrus changshanensis).</title>
        <authorList>
            <person name="Miao C."/>
            <person name="Chen W."/>
            <person name="Wu Y."/>
            <person name="Wang L."/>
            <person name="Zhao S."/>
            <person name="Grierson D."/>
            <person name="Xu C."/>
            <person name="Chen K."/>
        </authorList>
    </citation>
    <scope>NUCLEOTIDE SEQUENCE [LARGE SCALE GENOMIC DNA]</scope>
    <source>
        <strain evidence="2">01-14</strain>
        <tissue evidence="2">Leaf</tissue>
    </source>
</reference>
<keyword evidence="1" id="KW-1133">Transmembrane helix</keyword>
<sequence length="62" mass="7257">MIIDDYSFICITFVSILTFLANFMLINNWVFLGFCYNDLCINNNSFSFLLRFHVGTKVDFAI</sequence>
<dbReference type="AlphaFoldDB" id="A0AAP0QE70"/>
<dbReference type="EMBL" id="JBCGBO010000007">
    <property type="protein sequence ID" value="KAK9187055.1"/>
    <property type="molecule type" value="Genomic_DNA"/>
</dbReference>
<evidence type="ECO:0000313" key="3">
    <source>
        <dbReference type="Proteomes" id="UP001428341"/>
    </source>
</evidence>
<accession>A0AAP0QE70</accession>
<dbReference type="Proteomes" id="UP001428341">
    <property type="component" value="Unassembled WGS sequence"/>
</dbReference>
<keyword evidence="3" id="KW-1185">Reference proteome</keyword>
<evidence type="ECO:0000313" key="2">
    <source>
        <dbReference type="EMBL" id="KAK9187055.1"/>
    </source>
</evidence>
<protein>
    <submittedName>
        <fullName evidence="2">Uncharacterized protein</fullName>
    </submittedName>
</protein>
<name>A0AAP0QE70_9ROSI</name>
<feature type="transmembrane region" description="Helical" evidence="1">
    <location>
        <begin position="6"/>
        <end position="26"/>
    </location>
</feature>
<gene>
    <name evidence="2" type="ORF">WN944_018445</name>
</gene>
<keyword evidence="1" id="KW-0472">Membrane</keyword>
<keyword evidence="1" id="KW-0812">Transmembrane</keyword>